<keyword evidence="2" id="KW-0964">Secreted</keyword>
<evidence type="ECO:0000313" key="9">
    <source>
        <dbReference type="EMBL" id="EEN56801.1"/>
    </source>
</evidence>
<comment type="subcellular location">
    <subcellularLocation>
        <location evidence="1">Secreted</location>
    </subcellularLocation>
</comment>
<dbReference type="GO" id="GO:0007155">
    <property type="term" value="P:cell adhesion"/>
    <property type="evidence" value="ECO:0007669"/>
    <property type="project" value="InterPro"/>
</dbReference>
<dbReference type="PROSITE" id="PS01241">
    <property type="entry name" value="LINK_1"/>
    <property type="match status" value="1"/>
</dbReference>
<dbReference type="InterPro" id="IPR016187">
    <property type="entry name" value="CTDL_fold"/>
</dbReference>
<dbReference type="InterPro" id="IPR016186">
    <property type="entry name" value="C-type_lectin-like/link_sf"/>
</dbReference>
<keyword evidence="5" id="KW-1015">Disulfide bond</keyword>
<dbReference type="eggNOG" id="KOG3714">
    <property type="taxonomic scope" value="Eukaryota"/>
</dbReference>
<keyword evidence="3" id="KW-0245">EGF-like domain</keyword>
<feature type="region of interest" description="Disordered" evidence="6">
    <location>
        <begin position="113"/>
        <end position="136"/>
    </location>
</feature>
<evidence type="ECO:0000259" key="8">
    <source>
        <dbReference type="PROSITE" id="PS50963"/>
    </source>
</evidence>
<protein>
    <recommendedName>
        <fullName evidence="8">Link domain-containing protein</fullName>
    </recommendedName>
</protein>
<name>C3YRP6_BRAFL</name>
<feature type="compositionally biased region" description="Basic and acidic residues" evidence="6">
    <location>
        <begin position="43"/>
        <end position="58"/>
    </location>
</feature>
<organism>
    <name type="scientific">Branchiostoma floridae</name>
    <name type="common">Florida lancelet</name>
    <name type="synonym">Amphioxus</name>
    <dbReference type="NCBI Taxonomy" id="7739"/>
    <lineage>
        <taxon>Eukaryota</taxon>
        <taxon>Metazoa</taxon>
        <taxon>Chordata</taxon>
        <taxon>Cephalochordata</taxon>
        <taxon>Leptocardii</taxon>
        <taxon>Amphioxiformes</taxon>
        <taxon>Branchiostomatidae</taxon>
        <taxon>Branchiostoma</taxon>
    </lineage>
</organism>
<sequence length="643" mass="71233">MGVLAVIFLGCAALLAASSPAERSLKQAEVTDLENRILRILEAMDNKEPPEEQQRELTEGPEDLGDIFTRDNAGNTAVNDMKPQQDVREDLGDIFTRDNTGSKEMLGDIFTRDNAGNTAVDDTKQQQDVREGEEDAVTRGGIFPLRSPEGVYKYNLDQAKRACEERGAVLASYNRLYEAWQQGLSHCACGWLSDGTSRFPMQAVHDGCGSAKVNMCDRSEADAWCFRSRGVTFPLRSPEGTYKYNLDQAKHACEQQAGAVLATYDQLYEAWQQGLNYCACGWLSDGTSRYPMQVVHKDCGSAAKVNTCGRSVADAWCFLKYSSCSAPKYLVPPSPFIYDLPDVTSSPFIFEVKISTSGWCQIILHTTDGGWYRVLIRSSQDKSSIERVHDGVLTTVARSWKRDINECSTMNGGCAQICTNTVGSYNCSCDDGFILDGDGHNCTEASCSISKHHDPSQRLTYDLPDVISSPFIFECKVSTSGYCLIRLDAPDKVWYRVVIRTWSDISKFDGRTNLATEGRWMQGVTFPLRSPEGTYKYNLDQAKHACEQQAGAVLATYDQLYEAWQQGLNYCACGWLSDGTSRYPMQVVHKDCGSAAKVNTCGRSVADAWCFLKYLQTYRPASAAVTLISYGDGTIHTHSHVPT</sequence>
<dbReference type="InterPro" id="IPR000152">
    <property type="entry name" value="EGF-type_Asp/Asn_hydroxyl_site"/>
</dbReference>
<dbReference type="Gene3D" id="3.10.100.10">
    <property type="entry name" value="Mannose-Binding Protein A, subunit A"/>
    <property type="match status" value="3"/>
</dbReference>
<dbReference type="PROSITE" id="PS00010">
    <property type="entry name" value="ASX_HYDROXYL"/>
    <property type="match status" value="1"/>
</dbReference>
<dbReference type="InterPro" id="IPR000742">
    <property type="entry name" value="EGF"/>
</dbReference>
<feature type="region of interest" description="Disordered" evidence="6">
    <location>
        <begin position="43"/>
        <end position="65"/>
    </location>
</feature>
<dbReference type="Pfam" id="PF14670">
    <property type="entry name" value="FXa_inhibition"/>
    <property type="match status" value="1"/>
</dbReference>
<accession>C3YRP6</accession>
<dbReference type="FunFam" id="3.10.100.10:FF:000151">
    <property type="match status" value="3"/>
</dbReference>
<dbReference type="GO" id="GO:0005509">
    <property type="term" value="F:calcium ion binding"/>
    <property type="evidence" value="ECO:0007669"/>
    <property type="project" value="InterPro"/>
</dbReference>
<dbReference type="CDD" id="cd00054">
    <property type="entry name" value="EGF_CA"/>
    <property type="match status" value="1"/>
</dbReference>
<dbReference type="InterPro" id="IPR018097">
    <property type="entry name" value="EGF_Ca-bd_CS"/>
</dbReference>
<dbReference type="PROSITE" id="PS50963">
    <property type="entry name" value="LINK_2"/>
    <property type="match status" value="3"/>
</dbReference>
<dbReference type="SMART" id="SM00445">
    <property type="entry name" value="LINK"/>
    <property type="match status" value="3"/>
</dbReference>
<evidence type="ECO:0000256" key="4">
    <source>
        <dbReference type="ARBA" id="ARBA00022737"/>
    </source>
</evidence>
<dbReference type="SUPFAM" id="SSF57196">
    <property type="entry name" value="EGF/Laminin"/>
    <property type="match status" value="1"/>
</dbReference>
<dbReference type="AlphaFoldDB" id="C3YRP6"/>
<keyword evidence="4" id="KW-0677">Repeat</keyword>
<feature type="signal peptide" evidence="7">
    <location>
        <begin position="1"/>
        <end position="17"/>
    </location>
</feature>
<evidence type="ECO:0000256" key="2">
    <source>
        <dbReference type="ARBA" id="ARBA00022525"/>
    </source>
</evidence>
<evidence type="ECO:0000256" key="6">
    <source>
        <dbReference type="SAM" id="MobiDB-lite"/>
    </source>
</evidence>
<dbReference type="InterPro" id="IPR000538">
    <property type="entry name" value="Link_dom"/>
</dbReference>
<feature type="chain" id="PRO_5002936010" description="Link domain-containing protein" evidence="7">
    <location>
        <begin position="18"/>
        <end position="643"/>
    </location>
</feature>
<feature type="domain" description="Link" evidence="8">
    <location>
        <begin position="524"/>
        <end position="612"/>
    </location>
</feature>
<feature type="domain" description="Link" evidence="8">
    <location>
        <begin position="141"/>
        <end position="227"/>
    </location>
</feature>
<proteinExistence type="predicted"/>
<dbReference type="GO" id="GO:0005576">
    <property type="term" value="C:extracellular region"/>
    <property type="evidence" value="ECO:0007669"/>
    <property type="project" value="UniProtKB-SubCell"/>
</dbReference>
<dbReference type="Pfam" id="PF00193">
    <property type="entry name" value="Xlink"/>
    <property type="match status" value="3"/>
</dbReference>
<dbReference type="PANTHER" id="PTHR22804">
    <property type="entry name" value="AGGRECAN/VERSICAN PROTEOGLYCAN"/>
    <property type="match status" value="1"/>
</dbReference>
<dbReference type="PROSITE" id="PS01187">
    <property type="entry name" value="EGF_CA"/>
    <property type="match status" value="1"/>
</dbReference>
<dbReference type="InParanoid" id="C3YRP6"/>
<dbReference type="SUPFAM" id="SSF56436">
    <property type="entry name" value="C-type lectin-like"/>
    <property type="match status" value="3"/>
</dbReference>
<evidence type="ECO:0000256" key="1">
    <source>
        <dbReference type="ARBA" id="ARBA00004613"/>
    </source>
</evidence>
<dbReference type="InterPro" id="IPR050691">
    <property type="entry name" value="Hyaluronan_bind_Proteoglycan"/>
</dbReference>
<dbReference type="PANTHER" id="PTHR22804:SF54">
    <property type="match status" value="1"/>
</dbReference>
<dbReference type="EMBL" id="GG666548">
    <property type="protein sequence ID" value="EEN56801.1"/>
    <property type="molecule type" value="Genomic_DNA"/>
</dbReference>
<reference evidence="9" key="1">
    <citation type="journal article" date="2008" name="Nature">
        <title>The amphioxus genome and the evolution of the chordate karyotype.</title>
        <authorList>
            <consortium name="US DOE Joint Genome Institute (JGI-PGF)"/>
            <person name="Putnam N.H."/>
            <person name="Butts T."/>
            <person name="Ferrier D.E.K."/>
            <person name="Furlong R.F."/>
            <person name="Hellsten U."/>
            <person name="Kawashima T."/>
            <person name="Robinson-Rechavi M."/>
            <person name="Shoguchi E."/>
            <person name="Terry A."/>
            <person name="Yu J.-K."/>
            <person name="Benito-Gutierrez E.L."/>
            <person name="Dubchak I."/>
            <person name="Garcia-Fernandez J."/>
            <person name="Gibson-Brown J.J."/>
            <person name="Grigoriev I.V."/>
            <person name="Horton A.C."/>
            <person name="de Jong P.J."/>
            <person name="Jurka J."/>
            <person name="Kapitonov V.V."/>
            <person name="Kohara Y."/>
            <person name="Kuroki Y."/>
            <person name="Lindquist E."/>
            <person name="Lucas S."/>
            <person name="Osoegawa K."/>
            <person name="Pennacchio L.A."/>
            <person name="Salamov A.A."/>
            <person name="Satou Y."/>
            <person name="Sauka-Spengler T."/>
            <person name="Schmutz J."/>
            <person name="Shin-I T."/>
            <person name="Toyoda A."/>
            <person name="Bronner-Fraser M."/>
            <person name="Fujiyama A."/>
            <person name="Holland L.Z."/>
            <person name="Holland P.W.H."/>
            <person name="Satoh N."/>
            <person name="Rokhsar D.S."/>
        </authorList>
    </citation>
    <scope>NUCLEOTIDE SEQUENCE [LARGE SCALE GENOMIC DNA]</scope>
    <source>
        <strain evidence="9">S238N-H82</strain>
        <tissue evidence="9">Testes</tissue>
    </source>
</reference>
<feature type="compositionally biased region" description="Basic and acidic residues" evidence="6">
    <location>
        <begin position="121"/>
        <end position="130"/>
    </location>
</feature>
<dbReference type="InterPro" id="IPR001881">
    <property type="entry name" value="EGF-like_Ca-bd_dom"/>
</dbReference>
<dbReference type="SMART" id="SM00181">
    <property type="entry name" value="EGF"/>
    <property type="match status" value="1"/>
</dbReference>
<gene>
    <name evidence="9" type="ORF">BRAFLDRAFT_95075</name>
</gene>
<evidence type="ECO:0000256" key="5">
    <source>
        <dbReference type="ARBA" id="ARBA00023157"/>
    </source>
</evidence>
<dbReference type="SMART" id="SM00179">
    <property type="entry name" value="EGF_CA"/>
    <property type="match status" value="1"/>
</dbReference>
<keyword evidence="7" id="KW-0732">Signal</keyword>
<dbReference type="GO" id="GO:0005540">
    <property type="term" value="F:hyaluronic acid binding"/>
    <property type="evidence" value="ECO:0007669"/>
    <property type="project" value="InterPro"/>
</dbReference>
<dbReference type="Gene3D" id="2.10.25.10">
    <property type="entry name" value="Laminin"/>
    <property type="match status" value="1"/>
</dbReference>
<dbReference type="PROSITE" id="PS01186">
    <property type="entry name" value="EGF_2"/>
    <property type="match status" value="1"/>
</dbReference>
<feature type="domain" description="Link" evidence="8">
    <location>
        <begin position="231"/>
        <end position="326"/>
    </location>
</feature>
<evidence type="ECO:0000256" key="7">
    <source>
        <dbReference type="SAM" id="SignalP"/>
    </source>
</evidence>
<evidence type="ECO:0000256" key="3">
    <source>
        <dbReference type="ARBA" id="ARBA00022536"/>
    </source>
</evidence>
<dbReference type="FunFam" id="2.10.25.10:FF:000240">
    <property type="entry name" value="Vitamin K-dependent protein S"/>
    <property type="match status" value="1"/>
</dbReference>